<keyword evidence="3" id="KW-1185">Reference proteome</keyword>
<organism evidence="2 3">
    <name type="scientific">Rhynchospora breviuscula</name>
    <dbReference type="NCBI Taxonomy" id="2022672"/>
    <lineage>
        <taxon>Eukaryota</taxon>
        <taxon>Viridiplantae</taxon>
        <taxon>Streptophyta</taxon>
        <taxon>Embryophyta</taxon>
        <taxon>Tracheophyta</taxon>
        <taxon>Spermatophyta</taxon>
        <taxon>Magnoliopsida</taxon>
        <taxon>Liliopsida</taxon>
        <taxon>Poales</taxon>
        <taxon>Cyperaceae</taxon>
        <taxon>Cyperoideae</taxon>
        <taxon>Rhynchosporeae</taxon>
        <taxon>Rhynchospora</taxon>
    </lineage>
</organism>
<accession>A0A9Q0CJ82</accession>
<sequence>MQFLRAANGGGGWMATAVRHFSRKRAEDVRRINPKVPKEEAVEISKGLLQIVKDHGPLTVSDTWNRVKDAGISGLNSKTHMKLLLKWMRGRRMLKLTCAHIGNSKKFYYSSKTDEDSGVPAVPVLETTKRAGSLNPKKRAQKDQAIKGSLVFH</sequence>
<evidence type="ECO:0000313" key="3">
    <source>
        <dbReference type="Proteomes" id="UP001151287"/>
    </source>
</evidence>
<proteinExistence type="predicted"/>
<dbReference type="EMBL" id="JAMQYH010000003">
    <property type="protein sequence ID" value="KAJ1694900.1"/>
    <property type="molecule type" value="Genomic_DNA"/>
</dbReference>
<reference evidence="2" key="1">
    <citation type="journal article" date="2022" name="Cell">
        <title>Repeat-based holocentromeres influence genome architecture and karyotype evolution.</title>
        <authorList>
            <person name="Hofstatter P.G."/>
            <person name="Thangavel G."/>
            <person name="Lux T."/>
            <person name="Neumann P."/>
            <person name="Vondrak T."/>
            <person name="Novak P."/>
            <person name="Zhang M."/>
            <person name="Costa L."/>
            <person name="Castellani M."/>
            <person name="Scott A."/>
            <person name="Toegelov H."/>
            <person name="Fuchs J."/>
            <person name="Mata-Sucre Y."/>
            <person name="Dias Y."/>
            <person name="Vanzela A.L.L."/>
            <person name="Huettel B."/>
            <person name="Almeida C.C.S."/>
            <person name="Simkova H."/>
            <person name="Souza G."/>
            <person name="Pedrosa-Harand A."/>
            <person name="Macas J."/>
            <person name="Mayer K.F.X."/>
            <person name="Houben A."/>
            <person name="Marques A."/>
        </authorList>
    </citation>
    <scope>NUCLEOTIDE SEQUENCE</scope>
    <source>
        <strain evidence="2">RhyBre1mFocal</strain>
    </source>
</reference>
<protein>
    <submittedName>
        <fullName evidence="2">Uncharacterized protein</fullName>
    </submittedName>
</protein>
<dbReference type="OrthoDB" id="761792at2759"/>
<comment type="caution">
    <text evidence="2">The sequence shown here is derived from an EMBL/GenBank/DDBJ whole genome shotgun (WGS) entry which is preliminary data.</text>
</comment>
<evidence type="ECO:0000313" key="2">
    <source>
        <dbReference type="EMBL" id="KAJ1694900.1"/>
    </source>
</evidence>
<dbReference type="PANTHER" id="PTHR35110:SF1">
    <property type="entry name" value="EXPRESSED PROTEIN"/>
    <property type="match status" value="1"/>
</dbReference>
<evidence type="ECO:0000256" key="1">
    <source>
        <dbReference type="SAM" id="MobiDB-lite"/>
    </source>
</evidence>
<gene>
    <name evidence="2" type="ORF">LUZ63_011598</name>
</gene>
<feature type="region of interest" description="Disordered" evidence="1">
    <location>
        <begin position="128"/>
        <end position="153"/>
    </location>
</feature>
<name>A0A9Q0CJ82_9POAL</name>
<dbReference type="Proteomes" id="UP001151287">
    <property type="component" value="Unassembled WGS sequence"/>
</dbReference>
<dbReference type="PANTHER" id="PTHR35110">
    <property type="entry name" value="EXPRESSED PROTEIN"/>
    <property type="match status" value="1"/>
</dbReference>
<dbReference type="AlphaFoldDB" id="A0A9Q0CJ82"/>